<evidence type="ECO:0000313" key="1">
    <source>
        <dbReference type="EMBL" id="KAA3481644.1"/>
    </source>
</evidence>
<gene>
    <name evidence="1" type="ORF">EPI10_021996</name>
</gene>
<dbReference type="PANTHER" id="PTHR46148">
    <property type="entry name" value="CHROMO DOMAIN-CONTAINING PROTEIN"/>
    <property type="match status" value="1"/>
</dbReference>
<reference evidence="2" key="1">
    <citation type="journal article" date="2019" name="Plant Biotechnol. J.">
        <title>Genome sequencing of the Australian wild diploid species Gossypium australe highlights disease resistance and delayed gland morphogenesis.</title>
        <authorList>
            <person name="Cai Y."/>
            <person name="Cai X."/>
            <person name="Wang Q."/>
            <person name="Wang P."/>
            <person name="Zhang Y."/>
            <person name="Cai C."/>
            <person name="Xu Y."/>
            <person name="Wang K."/>
            <person name="Zhou Z."/>
            <person name="Wang C."/>
            <person name="Geng S."/>
            <person name="Li B."/>
            <person name="Dong Q."/>
            <person name="Hou Y."/>
            <person name="Wang H."/>
            <person name="Ai P."/>
            <person name="Liu Z."/>
            <person name="Yi F."/>
            <person name="Sun M."/>
            <person name="An G."/>
            <person name="Cheng J."/>
            <person name="Zhang Y."/>
            <person name="Shi Q."/>
            <person name="Xie Y."/>
            <person name="Shi X."/>
            <person name="Chang Y."/>
            <person name="Huang F."/>
            <person name="Chen Y."/>
            <person name="Hong S."/>
            <person name="Mi L."/>
            <person name="Sun Q."/>
            <person name="Zhang L."/>
            <person name="Zhou B."/>
            <person name="Peng R."/>
            <person name="Zhang X."/>
            <person name="Liu F."/>
        </authorList>
    </citation>
    <scope>NUCLEOTIDE SEQUENCE [LARGE SCALE GENOMIC DNA]</scope>
    <source>
        <strain evidence="2">cv. PA1801</strain>
    </source>
</reference>
<dbReference type="EMBL" id="SMMG02000003">
    <property type="protein sequence ID" value="KAA3481644.1"/>
    <property type="molecule type" value="Genomic_DNA"/>
</dbReference>
<evidence type="ECO:0000313" key="2">
    <source>
        <dbReference type="Proteomes" id="UP000325315"/>
    </source>
</evidence>
<dbReference type="Proteomes" id="UP000325315">
    <property type="component" value="Unassembled WGS sequence"/>
</dbReference>
<name>A0A5B6WJY3_9ROSI</name>
<organism evidence="1 2">
    <name type="scientific">Gossypium australe</name>
    <dbReference type="NCBI Taxonomy" id="47621"/>
    <lineage>
        <taxon>Eukaryota</taxon>
        <taxon>Viridiplantae</taxon>
        <taxon>Streptophyta</taxon>
        <taxon>Embryophyta</taxon>
        <taxon>Tracheophyta</taxon>
        <taxon>Spermatophyta</taxon>
        <taxon>Magnoliopsida</taxon>
        <taxon>eudicotyledons</taxon>
        <taxon>Gunneridae</taxon>
        <taxon>Pentapetalae</taxon>
        <taxon>rosids</taxon>
        <taxon>malvids</taxon>
        <taxon>Malvales</taxon>
        <taxon>Malvaceae</taxon>
        <taxon>Malvoideae</taxon>
        <taxon>Gossypium</taxon>
    </lineage>
</organism>
<proteinExistence type="predicted"/>
<dbReference type="OrthoDB" id="1723102at2759"/>
<keyword evidence="2" id="KW-1185">Reference proteome</keyword>
<dbReference type="PANTHER" id="PTHR46148:SF44">
    <property type="entry name" value="GAG-POL POLYPROTEIN"/>
    <property type="match status" value="1"/>
</dbReference>
<sequence>MTYQLELPLELDLIHDVFDEEPVQILNCEVKHLRRKWISLVKVLWRNHGTEEAMWESKDSIRQQYPYLLKRSKIQG</sequence>
<accession>A0A5B6WJY3</accession>
<comment type="caution">
    <text evidence="1">The sequence shown here is derived from an EMBL/GenBank/DDBJ whole genome shotgun (WGS) entry which is preliminary data.</text>
</comment>
<dbReference type="AlphaFoldDB" id="A0A5B6WJY3"/>
<protein>
    <submittedName>
        <fullName evidence="1">ABC transporter G family member 33-like</fullName>
    </submittedName>
</protein>